<evidence type="ECO:0000256" key="6">
    <source>
        <dbReference type="SAM" id="MobiDB-lite"/>
    </source>
</evidence>
<proteinExistence type="predicted"/>
<dbReference type="GO" id="GO:0004674">
    <property type="term" value="F:protein serine/threonine kinase activity"/>
    <property type="evidence" value="ECO:0007669"/>
    <property type="project" value="UniProtKB-EC"/>
</dbReference>
<dbReference type="Gene3D" id="1.10.510.10">
    <property type="entry name" value="Transferase(Phosphotransferase) domain 1"/>
    <property type="match status" value="1"/>
</dbReference>
<accession>A0ABW5J3X8</accession>
<gene>
    <name evidence="9" type="ORF">ACFSR2_05040</name>
</gene>
<evidence type="ECO:0000256" key="5">
    <source>
        <dbReference type="ARBA" id="ARBA00022840"/>
    </source>
</evidence>
<evidence type="ECO:0000256" key="3">
    <source>
        <dbReference type="ARBA" id="ARBA00022741"/>
    </source>
</evidence>
<feature type="domain" description="Protein kinase" evidence="8">
    <location>
        <begin position="14"/>
        <end position="270"/>
    </location>
</feature>
<dbReference type="Pfam" id="PF00069">
    <property type="entry name" value="Pkinase"/>
    <property type="match status" value="1"/>
</dbReference>
<dbReference type="InterPro" id="IPR011009">
    <property type="entry name" value="Kinase-like_dom_sf"/>
</dbReference>
<evidence type="ECO:0000256" key="4">
    <source>
        <dbReference type="ARBA" id="ARBA00022777"/>
    </source>
</evidence>
<dbReference type="InterPro" id="IPR000719">
    <property type="entry name" value="Prot_kinase_dom"/>
</dbReference>
<reference evidence="10" key="1">
    <citation type="journal article" date="2019" name="Int. J. Syst. Evol. Microbiol.">
        <title>The Global Catalogue of Microorganisms (GCM) 10K type strain sequencing project: providing services to taxonomists for standard genome sequencing and annotation.</title>
        <authorList>
            <consortium name="The Broad Institute Genomics Platform"/>
            <consortium name="The Broad Institute Genome Sequencing Center for Infectious Disease"/>
            <person name="Wu L."/>
            <person name="Ma J."/>
        </authorList>
    </citation>
    <scope>NUCLEOTIDE SEQUENCE [LARGE SCALE GENOMIC DNA]</scope>
    <source>
        <strain evidence="10">KCTC 52344</strain>
    </source>
</reference>
<keyword evidence="10" id="KW-1185">Reference proteome</keyword>
<dbReference type="CDD" id="cd14014">
    <property type="entry name" value="STKc_PknB_like"/>
    <property type="match status" value="1"/>
</dbReference>
<evidence type="ECO:0000256" key="2">
    <source>
        <dbReference type="ARBA" id="ARBA00022679"/>
    </source>
</evidence>
<dbReference type="SUPFAM" id="SSF56112">
    <property type="entry name" value="Protein kinase-like (PK-like)"/>
    <property type="match status" value="1"/>
</dbReference>
<name>A0ABW5J3X8_9BACT</name>
<keyword evidence="3" id="KW-0547">Nucleotide-binding</keyword>
<dbReference type="Proteomes" id="UP001597510">
    <property type="component" value="Unassembled WGS sequence"/>
</dbReference>
<dbReference type="RefSeq" id="WP_340235651.1">
    <property type="nucleotide sequence ID" value="NZ_JBBEWC010000004.1"/>
</dbReference>
<feature type="region of interest" description="Disordered" evidence="6">
    <location>
        <begin position="384"/>
        <end position="406"/>
    </location>
</feature>
<dbReference type="EMBL" id="JBHULC010000004">
    <property type="protein sequence ID" value="MFD2520239.1"/>
    <property type="molecule type" value="Genomic_DNA"/>
</dbReference>
<keyword evidence="7" id="KW-0472">Membrane</keyword>
<dbReference type="PROSITE" id="PS00108">
    <property type="entry name" value="PROTEIN_KINASE_ST"/>
    <property type="match status" value="1"/>
</dbReference>
<dbReference type="EC" id="2.7.11.1" evidence="1"/>
<evidence type="ECO:0000313" key="10">
    <source>
        <dbReference type="Proteomes" id="UP001597510"/>
    </source>
</evidence>
<dbReference type="PANTHER" id="PTHR43671">
    <property type="entry name" value="SERINE/THREONINE-PROTEIN KINASE NEK"/>
    <property type="match status" value="1"/>
</dbReference>
<evidence type="ECO:0000256" key="7">
    <source>
        <dbReference type="SAM" id="Phobius"/>
    </source>
</evidence>
<dbReference type="InterPro" id="IPR008271">
    <property type="entry name" value="Ser/Thr_kinase_AS"/>
</dbReference>
<dbReference type="SMART" id="SM00220">
    <property type="entry name" value="S_TKc"/>
    <property type="match status" value="1"/>
</dbReference>
<keyword evidence="5" id="KW-0067">ATP-binding</keyword>
<keyword evidence="2 9" id="KW-0808">Transferase</keyword>
<dbReference type="PROSITE" id="PS50011">
    <property type="entry name" value="PROTEIN_KINASE_DOM"/>
    <property type="match status" value="1"/>
</dbReference>
<dbReference type="InterPro" id="IPR050660">
    <property type="entry name" value="NEK_Ser/Thr_kinase"/>
</dbReference>
<comment type="caution">
    <text evidence="9">The sequence shown here is derived from an EMBL/GenBank/DDBJ whole genome shotgun (WGS) entry which is preliminary data.</text>
</comment>
<protein>
    <recommendedName>
        <fullName evidence="1">non-specific serine/threonine protein kinase</fullName>
        <ecNumber evidence="1">2.7.11.1</ecNumber>
    </recommendedName>
</protein>
<keyword evidence="7" id="KW-0812">Transmembrane</keyword>
<feature type="transmembrane region" description="Helical" evidence="7">
    <location>
        <begin position="349"/>
        <end position="368"/>
    </location>
</feature>
<sequence length="611" mass="68687">MSNFNIGDIFHDRYKLLKYLGGGELSEVWRSEDQLAGIEVALKIYVRVGDAGIRQFIKDFTLTEALTHPYILKPHHVDVCDRRPYLILKFCQNGSVSNRIDDTGDIYKPFNEKDIATFMYQIGGALSYLHKNQILHRDVKPDNILISDQGDFLLTDFGISKKVRSTLTKATSSTQVISFSRPYAPPEILTGIDDPKKDVFSLGVTMYELLTEDLPFDGNGGTVLLMGGVIPDLPEKYSRELNSIIKKCMTKDLADRLTAAELENYGATFLNTGKWSFVGAKPIKEKKVKTNHNKPKIDLQKSLSTAYSKSKQLVGSSYKSLGPQINKGKVAFQNLTSYINSFGPKQKKIIVASIALFLIIITLLFVFLPKQDIAKPLIASQAPQLATTETKPTPVAEKTETETRTPQAKYDSLMQLATQSLQKNDFKMAMQLSEAAWVVLNNDEAKKLYELAKNKKVNPDPETEGTSNSPNQVYIEKGDRELQLGSIISAWNYYQIACSKKKNNAVCNAKFEDCRSSAQGKCNDLLRQGKEVSLNNKHRAIALFREAKQLATLTNINPPQFNQIYETIKKRGDGIFENEEFQDAKEWYLVAQVLNNTSEIQQKIQQCNSKL</sequence>
<organism evidence="9 10">
    <name type="scientific">Emticicia soli</name>
    <dbReference type="NCBI Taxonomy" id="2027878"/>
    <lineage>
        <taxon>Bacteria</taxon>
        <taxon>Pseudomonadati</taxon>
        <taxon>Bacteroidota</taxon>
        <taxon>Cytophagia</taxon>
        <taxon>Cytophagales</taxon>
        <taxon>Leadbetterellaceae</taxon>
        <taxon>Emticicia</taxon>
    </lineage>
</organism>
<dbReference type="PANTHER" id="PTHR43671:SF13">
    <property type="entry name" value="SERINE_THREONINE-PROTEIN KINASE NEK2"/>
    <property type="match status" value="1"/>
</dbReference>
<evidence type="ECO:0000313" key="9">
    <source>
        <dbReference type="EMBL" id="MFD2520239.1"/>
    </source>
</evidence>
<keyword evidence="7" id="KW-1133">Transmembrane helix</keyword>
<keyword evidence="4 9" id="KW-0418">Kinase</keyword>
<evidence type="ECO:0000256" key="1">
    <source>
        <dbReference type="ARBA" id="ARBA00012513"/>
    </source>
</evidence>
<evidence type="ECO:0000259" key="8">
    <source>
        <dbReference type="PROSITE" id="PS50011"/>
    </source>
</evidence>